<dbReference type="AlphaFoldDB" id="A0A4R6WKC1"/>
<gene>
    <name evidence="2" type="ORF">A8950_2846</name>
</gene>
<dbReference type="EMBL" id="SNYW01000010">
    <property type="protein sequence ID" value="TDQ80976.1"/>
    <property type="molecule type" value="Genomic_DNA"/>
</dbReference>
<feature type="transmembrane region" description="Helical" evidence="1">
    <location>
        <begin position="49"/>
        <end position="68"/>
    </location>
</feature>
<dbReference type="RefSeq" id="WP_133614306.1">
    <property type="nucleotide sequence ID" value="NZ_SNYW01000010.1"/>
</dbReference>
<sequence length="72" mass="7770">MSLTETGAASAEGARRRKSELDDKLFWIIVNFVLAVALAAILWSPAVIFYVALALVPVLFAAIILITLKPEA</sequence>
<proteinExistence type="predicted"/>
<dbReference type="Proteomes" id="UP000295783">
    <property type="component" value="Unassembled WGS sequence"/>
</dbReference>
<protein>
    <submittedName>
        <fullName evidence="2">Uncharacterized protein</fullName>
    </submittedName>
</protein>
<keyword evidence="1" id="KW-0472">Membrane</keyword>
<feature type="transmembrane region" description="Helical" evidence="1">
    <location>
        <begin position="25"/>
        <end position="43"/>
    </location>
</feature>
<keyword evidence="1" id="KW-0812">Transmembrane</keyword>
<comment type="caution">
    <text evidence="2">The sequence shown here is derived from an EMBL/GenBank/DDBJ whole genome shotgun (WGS) entry which is preliminary data.</text>
</comment>
<evidence type="ECO:0000256" key="1">
    <source>
        <dbReference type="SAM" id="Phobius"/>
    </source>
</evidence>
<accession>A0A4R6WKC1</accession>
<keyword evidence="3" id="KW-1185">Reference proteome</keyword>
<evidence type="ECO:0000313" key="3">
    <source>
        <dbReference type="Proteomes" id="UP000295783"/>
    </source>
</evidence>
<evidence type="ECO:0000313" key="2">
    <source>
        <dbReference type="EMBL" id="TDQ80976.1"/>
    </source>
</evidence>
<keyword evidence="1" id="KW-1133">Transmembrane helix</keyword>
<reference evidence="2 3" key="1">
    <citation type="submission" date="2019-03" db="EMBL/GenBank/DDBJ databases">
        <title>Genomic Encyclopedia of Type Strains, Phase III (KMG-III): the genomes of soil and plant-associated and newly described type strains.</title>
        <authorList>
            <person name="Whitman W."/>
        </authorList>
    </citation>
    <scope>NUCLEOTIDE SEQUENCE [LARGE SCALE GENOMIC DNA]</scope>
    <source>
        <strain evidence="2 3">CGMCC 1.7660</strain>
    </source>
</reference>
<organism evidence="2 3">
    <name type="scientific">Dongia mobilis</name>
    <dbReference type="NCBI Taxonomy" id="578943"/>
    <lineage>
        <taxon>Bacteria</taxon>
        <taxon>Pseudomonadati</taxon>
        <taxon>Pseudomonadota</taxon>
        <taxon>Alphaproteobacteria</taxon>
        <taxon>Rhodospirillales</taxon>
        <taxon>Dongiaceae</taxon>
        <taxon>Dongia</taxon>
    </lineage>
</organism>
<name>A0A4R6WKC1_9PROT</name>